<dbReference type="Proteomes" id="UP000322267">
    <property type="component" value="Unassembled WGS sequence"/>
</dbReference>
<dbReference type="SMART" id="SM00855">
    <property type="entry name" value="PGAM"/>
    <property type="match status" value="1"/>
</dbReference>
<dbReference type="PANTHER" id="PTHR48100">
    <property type="entry name" value="BROAD-SPECIFICITY PHOSPHATASE YOR283W-RELATED"/>
    <property type="match status" value="1"/>
</dbReference>
<comment type="caution">
    <text evidence="1">The sequence shown here is derived from an EMBL/GenBank/DDBJ whole genome shotgun (WGS) entry which is preliminary data.</text>
</comment>
<dbReference type="OrthoDB" id="2185101at2"/>
<dbReference type="Gene3D" id="3.40.50.1240">
    <property type="entry name" value="Phosphoglycerate mutase-like"/>
    <property type="match status" value="1"/>
</dbReference>
<dbReference type="EMBL" id="VTEI01000002">
    <property type="protein sequence ID" value="TYS18623.1"/>
    <property type="molecule type" value="Genomic_DNA"/>
</dbReference>
<gene>
    <name evidence="1" type="ORF">FZC78_03610</name>
</gene>
<dbReference type="AlphaFoldDB" id="A0A5D4NW98"/>
<accession>A0A5D4NW98</accession>
<dbReference type="InterPro" id="IPR013078">
    <property type="entry name" value="His_Pase_superF_clade-1"/>
</dbReference>
<evidence type="ECO:0000313" key="1">
    <source>
        <dbReference type="EMBL" id="TYS18623.1"/>
    </source>
</evidence>
<dbReference type="InterPro" id="IPR029033">
    <property type="entry name" value="His_PPase_superfam"/>
</dbReference>
<dbReference type="GO" id="GO:0005737">
    <property type="term" value="C:cytoplasm"/>
    <property type="evidence" value="ECO:0007669"/>
    <property type="project" value="TreeGrafter"/>
</dbReference>
<dbReference type="SUPFAM" id="SSF53254">
    <property type="entry name" value="Phosphoglycerate mutase-like"/>
    <property type="match status" value="1"/>
</dbReference>
<dbReference type="PANTHER" id="PTHR48100:SF59">
    <property type="entry name" value="ADENOSYLCOBALAMIN_ALPHA-RIBAZOLE PHOSPHATASE"/>
    <property type="match status" value="1"/>
</dbReference>
<dbReference type="InterPro" id="IPR050275">
    <property type="entry name" value="PGM_Phosphatase"/>
</dbReference>
<evidence type="ECO:0000313" key="2">
    <source>
        <dbReference type="Proteomes" id="UP000322267"/>
    </source>
</evidence>
<dbReference type="GO" id="GO:0016791">
    <property type="term" value="F:phosphatase activity"/>
    <property type="evidence" value="ECO:0007669"/>
    <property type="project" value="TreeGrafter"/>
</dbReference>
<organism evidence="1 2">
    <name type="scientific">Rossellomorea vietnamensis</name>
    <dbReference type="NCBI Taxonomy" id="218284"/>
    <lineage>
        <taxon>Bacteria</taxon>
        <taxon>Bacillati</taxon>
        <taxon>Bacillota</taxon>
        <taxon>Bacilli</taxon>
        <taxon>Bacillales</taxon>
        <taxon>Bacillaceae</taxon>
        <taxon>Rossellomorea</taxon>
    </lineage>
</organism>
<sequence>MVTAIYFVRHAHSVYTPDELGRPLSEKGMEDTEKITEILAEEDIDVFLSSPYLRAAQTIEGAAEQYKKEIIHREGFKERTLSEVPASDFASAISRVWEDWTFSWEGGESNQEAQARGVDSLYKVLAEFKEKKVVIGTHGNIMVLIMNYFDKKYDFNFWKTLDMPDIYKLTFTGKHFIDCQRVM</sequence>
<dbReference type="CDD" id="cd07067">
    <property type="entry name" value="HP_PGM_like"/>
    <property type="match status" value="1"/>
</dbReference>
<reference evidence="1 2" key="1">
    <citation type="submission" date="2019-08" db="EMBL/GenBank/DDBJ databases">
        <title>Bacillus genomes from the desert of Cuatro Cienegas, Coahuila.</title>
        <authorList>
            <person name="Olmedo-Alvarez G."/>
        </authorList>
    </citation>
    <scope>NUCLEOTIDE SEQUENCE [LARGE SCALE GENOMIC DNA]</scope>
    <source>
        <strain evidence="1 2">CH34_1T</strain>
    </source>
</reference>
<proteinExistence type="predicted"/>
<dbReference type="RefSeq" id="WP_148938301.1">
    <property type="nucleotide sequence ID" value="NZ_VTEI01000002.1"/>
</dbReference>
<name>A0A5D4NW98_9BACI</name>
<protein>
    <submittedName>
        <fullName evidence="1">Histidine phosphatase family protein</fullName>
    </submittedName>
</protein>
<dbReference type="Pfam" id="PF00300">
    <property type="entry name" value="His_Phos_1"/>
    <property type="match status" value="1"/>
</dbReference>